<sequence length="650" mass="75278">MLASVPNTLIETQLIDASSRDRDWPLGPDREARILRFCVHYKVLALIADQYLTENGSREWEILEMIPRTTAAHKYQTVTGRKPSKSIPDLASRKHKTGFEITITTGSLMEAYQAKLAQVNQRDIIIAFNYEGGYSQTAMDYLIEEQRQVVCNFLINMWDFLEDKNHVVIYRMVGAAQEEFKIRVGSQMKRLSLRHTDELFVPDCYKPTRSPEEILQLWYEDLIKKDIQLGWAEMKSLPTFKIPSEPTPACWNALLIGSDSRFALLEVDDDRGVATQFIEGITRIDYKQVGNLSITEHDSFFTSFKFLTEQMKMTRPVDSRDHKGFGIKRKSEGIPTPDNEYYSAQSSPAPEGYPDWIEDELKNLSAELAYKWVQMESNQIYNEIDSMGEEIADRYLHYVGKSYSAAMIEKNVETASKIETKIMSDRNSISIIPIITRKPLNGKNLAQLWGFILVGPSHPKKSTDRIPLLTFEFCSEPEPFFADKYKKYTQIEIESNDSTYWVLTRKFSTTRQKIFYLTGTRKTHLQVCNFHSKLIMNRAAMSPEKQLEVGFQPRIDIFWTDGKTHSINYSTYLRLLLSLEYLMAVYNNSQLEAFCANIRRLHMARHALMEERKVFIGPRGYPEEKVQESIINNPVVLFLARTWNILPTEY</sequence>
<feature type="region of interest" description="Disordered" evidence="1">
    <location>
        <begin position="322"/>
        <end position="349"/>
    </location>
</feature>
<dbReference type="Gene3D" id="3.40.91.90">
    <property type="entry name" value="Influenza RNA-dependent RNA polymerase subunit PA, endonuclease domain"/>
    <property type="match status" value="1"/>
</dbReference>
<proteinExistence type="predicted"/>
<dbReference type="GO" id="GO:0039694">
    <property type="term" value="P:viral RNA genome replication"/>
    <property type="evidence" value="ECO:0007669"/>
    <property type="project" value="InterPro"/>
</dbReference>
<dbReference type="GO" id="GO:0003723">
    <property type="term" value="F:RNA binding"/>
    <property type="evidence" value="ECO:0007669"/>
    <property type="project" value="InterPro"/>
</dbReference>
<protein>
    <submittedName>
        <fullName evidence="2">Polymerase PA</fullName>
    </submittedName>
</protein>
<evidence type="ECO:0000256" key="1">
    <source>
        <dbReference type="SAM" id="MobiDB-lite"/>
    </source>
</evidence>
<feature type="compositionally biased region" description="Basic and acidic residues" evidence="1">
    <location>
        <begin position="322"/>
        <end position="332"/>
    </location>
</feature>
<dbReference type="Pfam" id="PF00603">
    <property type="entry name" value="Flu_PA"/>
    <property type="match status" value="2"/>
</dbReference>
<organism evidence="2">
    <name type="scientific">Hubei orthoptera virus 6</name>
    <dbReference type="NCBI Taxonomy" id="1923014"/>
    <lineage>
        <taxon>Viruses</taxon>
        <taxon>Riboviria</taxon>
    </lineage>
</organism>
<accession>A0A1L3KKG4</accession>
<name>A0A1L3KKG4_9VIRU</name>
<dbReference type="InterPro" id="IPR001009">
    <property type="entry name" value="PA/PA-X"/>
</dbReference>
<reference evidence="2" key="1">
    <citation type="journal article" date="2016" name="Nature">
        <title>Redefining the invertebrate RNA virosphere.</title>
        <authorList>
            <person name="Shi M."/>
            <person name="Lin X.D."/>
            <person name="Tian J.H."/>
            <person name="Chen L.J."/>
            <person name="Chen X."/>
            <person name="Li C.X."/>
            <person name="Qin X.C."/>
            <person name="Li J."/>
            <person name="Cao J.P."/>
            <person name="Eden J.S."/>
            <person name="Buchmann J."/>
            <person name="Wang W."/>
            <person name="Xu J."/>
            <person name="Holmes E.C."/>
            <person name="Zhang Y.Z."/>
        </authorList>
    </citation>
    <scope>NUCLEOTIDE SEQUENCE</scope>
    <source>
        <strain evidence="2">ZCM21154</strain>
    </source>
</reference>
<dbReference type="EMBL" id="KX883886">
    <property type="protein sequence ID" value="APG77908.1"/>
    <property type="molecule type" value="Genomic_RNA"/>
</dbReference>
<dbReference type="InterPro" id="IPR038372">
    <property type="entry name" value="PA/PA-X_sf"/>
</dbReference>
<evidence type="ECO:0000313" key="2">
    <source>
        <dbReference type="EMBL" id="APG77908.1"/>
    </source>
</evidence>